<reference evidence="11" key="1">
    <citation type="journal article" date="2023" name="Nat. Commun.">
        <title>Diploid and tetraploid genomes of Acorus and the evolution of monocots.</title>
        <authorList>
            <person name="Ma L."/>
            <person name="Liu K.W."/>
            <person name="Li Z."/>
            <person name="Hsiao Y.Y."/>
            <person name="Qi Y."/>
            <person name="Fu T."/>
            <person name="Tang G.D."/>
            <person name="Zhang D."/>
            <person name="Sun W.H."/>
            <person name="Liu D.K."/>
            <person name="Li Y."/>
            <person name="Chen G.Z."/>
            <person name="Liu X.D."/>
            <person name="Liao X.Y."/>
            <person name="Jiang Y.T."/>
            <person name="Yu X."/>
            <person name="Hao Y."/>
            <person name="Huang J."/>
            <person name="Zhao X.W."/>
            <person name="Ke S."/>
            <person name="Chen Y.Y."/>
            <person name="Wu W.L."/>
            <person name="Hsu J.L."/>
            <person name="Lin Y.F."/>
            <person name="Huang M.D."/>
            <person name="Li C.Y."/>
            <person name="Huang L."/>
            <person name="Wang Z.W."/>
            <person name="Zhao X."/>
            <person name="Zhong W.Y."/>
            <person name="Peng D.H."/>
            <person name="Ahmad S."/>
            <person name="Lan S."/>
            <person name="Zhang J.S."/>
            <person name="Tsai W.C."/>
            <person name="Van de Peer Y."/>
            <person name="Liu Z.J."/>
        </authorList>
    </citation>
    <scope>NUCLEOTIDE SEQUENCE</scope>
    <source>
        <strain evidence="11">CP</strain>
    </source>
</reference>
<name>A0AAV9D6Q1_ACOCL</name>
<dbReference type="AlphaFoldDB" id="A0AAV9D6Q1"/>
<dbReference type="SMART" id="SM00336">
    <property type="entry name" value="BBOX"/>
    <property type="match status" value="2"/>
</dbReference>
<protein>
    <submittedName>
        <fullName evidence="11">Salt tolerance-like protein</fullName>
    </submittedName>
</protein>
<evidence type="ECO:0000256" key="1">
    <source>
        <dbReference type="ARBA" id="ARBA00004123"/>
    </source>
</evidence>
<dbReference type="CDD" id="cd19821">
    <property type="entry name" value="Bbox1_BBX-like"/>
    <property type="match status" value="2"/>
</dbReference>
<dbReference type="GO" id="GO:0006355">
    <property type="term" value="P:regulation of DNA-templated transcription"/>
    <property type="evidence" value="ECO:0007669"/>
    <property type="project" value="TreeGrafter"/>
</dbReference>
<keyword evidence="3" id="KW-0677">Repeat</keyword>
<dbReference type="GO" id="GO:0008270">
    <property type="term" value="F:zinc ion binding"/>
    <property type="evidence" value="ECO:0007669"/>
    <property type="project" value="UniProtKB-KW"/>
</dbReference>
<evidence type="ECO:0000256" key="6">
    <source>
        <dbReference type="ARBA" id="ARBA00023015"/>
    </source>
</evidence>
<evidence type="ECO:0000259" key="10">
    <source>
        <dbReference type="PROSITE" id="PS50119"/>
    </source>
</evidence>
<evidence type="ECO:0000256" key="9">
    <source>
        <dbReference type="PROSITE-ProRule" id="PRU00024"/>
    </source>
</evidence>
<proteinExistence type="predicted"/>
<comment type="subcellular location">
    <subcellularLocation>
        <location evidence="1">Nucleus</location>
    </subcellularLocation>
</comment>
<dbReference type="PANTHER" id="PTHR31832">
    <property type="entry name" value="B-BOX ZINC FINGER PROTEIN 22"/>
    <property type="match status" value="1"/>
</dbReference>
<keyword evidence="6" id="KW-0805">Transcription regulation</keyword>
<dbReference type="PANTHER" id="PTHR31832:SF52">
    <property type="entry name" value="B-BOX ZINC FINGER PROTEIN 21"/>
    <property type="match status" value="1"/>
</dbReference>
<dbReference type="Gene3D" id="3.30.160.60">
    <property type="entry name" value="Classic Zinc Finger"/>
    <property type="match status" value="1"/>
</dbReference>
<keyword evidence="12" id="KW-1185">Reference proteome</keyword>
<dbReference type="InterPro" id="IPR000315">
    <property type="entry name" value="Znf_B-box"/>
</dbReference>
<dbReference type="Proteomes" id="UP001180020">
    <property type="component" value="Unassembled WGS sequence"/>
</dbReference>
<dbReference type="InterPro" id="IPR049808">
    <property type="entry name" value="CONSTANS-like_Bbox1"/>
</dbReference>
<sequence>MKIQCDVCGGEEASVFCTADEAALCGVCDRRVHHANKLAGKHRRVALLNNSDAPLCDVFQERRAFLFCQEDRAILCTECDAPIHASNYLTRNHNRFLLTGVNVLSSPPIHSDTTDTTTTTTTSISDYLMKTLPGWRVEDLLDSADGFSDVGHLPPLRMDDGLPFIEADCVSQSPMWVPQVPQWVIGFNGRCDTDRSGGGRATTAVSGCLGSARRLASIVTKFVYGKYSAGVMFGTVRVHL</sequence>
<keyword evidence="7" id="KW-0804">Transcription</keyword>
<dbReference type="Pfam" id="PF00643">
    <property type="entry name" value="zf-B_box"/>
    <property type="match status" value="1"/>
</dbReference>
<reference evidence="11" key="2">
    <citation type="submission" date="2023-06" db="EMBL/GenBank/DDBJ databases">
        <authorList>
            <person name="Ma L."/>
            <person name="Liu K.-W."/>
            <person name="Li Z."/>
            <person name="Hsiao Y.-Y."/>
            <person name="Qi Y."/>
            <person name="Fu T."/>
            <person name="Tang G."/>
            <person name="Zhang D."/>
            <person name="Sun W.-H."/>
            <person name="Liu D.-K."/>
            <person name="Li Y."/>
            <person name="Chen G.-Z."/>
            <person name="Liu X.-D."/>
            <person name="Liao X.-Y."/>
            <person name="Jiang Y.-T."/>
            <person name="Yu X."/>
            <person name="Hao Y."/>
            <person name="Huang J."/>
            <person name="Zhao X.-W."/>
            <person name="Ke S."/>
            <person name="Chen Y.-Y."/>
            <person name="Wu W.-L."/>
            <person name="Hsu J.-L."/>
            <person name="Lin Y.-F."/>
            <person name="Huang M.-D."/>
            <person name="Li C.-Y."/>
            <person name="Huang L."/>
            <person name="Wang Z.-W."/>
            <person name="Zhao X."/>
            <person name="Zhong W.-Y."/>
            <person name="Peng D.-H."/>
            <person name="Ahmad S."/>
            <person name="Lan S."/>
            <person name="Zhang J.-S."/>
            <person name="Tsai W.-C."/>
            <person name="Van De Peer Y."/>
            <person name="Liu Z.-J."/>
        </authorList>
    </citation>
    <scope>NUCLEOTIDE SEQUENCE</scope>
    <source>
        <strain evidence="11">CP</strain>
        <tissue evidence="11">Leaves</tissue>
    </source>
</reference>
<evidence type="ECO:0000256" key="7">
    <source>
        <dbReference type="ARBA" id="ARBA00023163"/>
    </source>
</evidence>
<feature type="domain" description="B box-type" evidence="10">
    <location>
        <begin position="51"/>
        <end position="98"/>
    </location>
</feature>
<dbReference type="GO" id="GO:0009640">
    <property type="term" value="P:photomorphogenesis"/>
    <property type="evidence" value="ECO:0007669"/>
    <property type="project" value="TreeGrafter"/>
</dbReference>
<dbReference type="PROSITE" id="PS50119">
    <property type="entry name" value="ZF_BBOX"/>
    <property type="match status" value="2"/>
</dbReference>
<keyword evidence="2" id="KW-0479">Metal-binding</keyword>
<organism evidence="11 12">
    <name type="scientific">Acorus calamus</name>
    <name type="common">Sweet flag</name>
    <dbReference type="NCBI Taxonomy" id="4465"/>
    <lineage>
        <taxon>Eukaryota</taxon>
        <taxon>Viridiplantae</taxon>
        <taxon>Streptophyta</taxon>
        <taxon>Embryophyta</taxon>
        <taxon>Tracheophyta</taxon>
        <taxon>Spermatophyta</taxon>
        <taxon>Magnoliopsida</taxon>
        <taxon>Liliopsida</taxon>
        <taxon>Acoraceae</taxon>
        <taxon>Acorus</taxon>
    </lineage>
</organism>
<keyword evidence="5" id="KW-0862">Zinc</keyword>
<evidence type="ECO:0000256" key="3">
    <source>
        <dbReference type="ARBA" id="ARBA00022737"/>
    </source>
</evidence>
<evidence type="ECO:0000256" key="8">
    <source>
        <dbReference type="ARBA" id="ARBA00023242"/>
    </source>
</evidence>
<accession>A0AAV9D6Q1</accession>
<dbReference type="EMBL" id="JAUJYO010000015">
    <property type="protein sequence ID" value="KAK1296576.1"/>
    <property type="molecule type" value="Genomic_DNA"/>
</dbReference>
<gene>
    <name evidence="11" type="ORF">QJS10_CPB15g00600</name>
</gene>
<feature type="domain" description="B box-type" evidence="10">
    <location>
        <begin position="1"/>
        <end position="47"/>
    </location>
</feature>
<evidence type="ECO:0000256" key="5">
    <source>
        <dbReference type="ARBA" id="ARBA00022833"/>
    </source>
</evidence>
<evidence type="ECO:0000256" key="4">
    <source>
        <dbReference type="ARBA" id="ARBA00022771"/>
    </source>
</evidence>
<dbReference type="InterPro" id="IPR051979">
    <property type="entry name" value="B-box_zinc_finger"/>
</dbReference>
<evidence type="ECO:0000313" key="11">
    <source>
        <dbReference type="EMBL" id="KAK1296576.1"/>
    </source>
</evidence>
<evidence type="ECO:0000256" key="2">
    <source>
        <dbReference type="ARBA" id="ARBA00022723"/>
    </source>
</evidence>
<dbReference type="GO" id="GO:0005634">
    <property type="term" value="C:nucleus"/>
    <property type="evidence" value="ECO:0007669"/>
    <property type="project" value="UniProtKB-SubCell"/>
</dbReference>
<keyword evidence="4 9" id="KW-0863">Zinc-finger</keyword>
<evidence type="ECO:0000313" key="12">
    <source>
        <dbReference type="Proteomes" id="UP001180020"/>
    </source>
</evidence>
<comment type="caution">
    <text evidence="11">The sequence shown here is derived from an EMBL/GenBank/DDBJ whole genome shotgun (WGS) entry which is preliminary data.</text>
</comment>
<keyword evidence="8" id="KW-0539">Nucleus</keyword>